<name>A0A1I5EQH1_9FIRM</name>
<dbReference type="GO" id="GO:0005829">
    <property type="term" value="C:cytosol"/>
    <property type="evidence" value="ECO:0007669"/>
    <property type="project" value="TreeGrafter"/>
</dbReference>
<evidence type="ECO:0000256" key="4">
    <source>
        <dbReference type="ARBA" id="ARBA00007439"/>
    </source>
</evidence>
<dbReference type="Proteomes" id="UP000198806">
    <property type="component" value="Unassembled WGS sequence"/>
</dbReference>
<evidence type="ECO:0000256" key="1">
    <source>
        <dbReference type="ARBA" id="ARBA00000056"/>
    </source>
</evidence>
<dbReference type="InterPro" id="IPR011060">
    <property type="entry name" value="RibuloseP-bd_barrel"/>
</dbReference>
<dbReference type="Gene3D" id="3.20.20.70">
    <property type="entry name" value="Aldolase class I"/>
    <property type="match status" value="1"/>
</dbReference>
<dbReference type="UniPathway" id="UPA00629">
    <property type="reaction ID" value="UER00682"/>
</dbReference>
<comment type="similarity">
    <text evidence="4 7">Belongs to the NanE family.</text>
</comment>
<dbReference type="InterPro" id="IPR013785">
    <property type="entry name" value="Aldolase_TIM"/>
</dbReference>
<dbReference type="RefSeq" id="WP_091685819.1">
    <property type="nucleotide sequence ID" value="NZ_BAABFM010000061.1"/>
</dbReference>
<evidence type="ECO:0000256" key="2">
    <source>
        <dbReference type="ARBA" id="ARBA00002147"/>
    </source>
</evidence>
<dbReference type="GO" id="GO:0006053">
    <property type="term" value="P:N-acetylmannosamine catabolic process"/>
    <property type="evidence" value="ECO:0007669"/>
    <property type="project" value="TreeGrafter"/>
</dbReference>
<evidence type="ECO:0000256" key="6">
    <source>
        <dbReference type="ARBA" id="ARBA00023277"/>
    </source>
</evidence>
<keyword evidence="5 7" id="KW-0413">Isomerase</keyword>
<dbReference type="GO" id="GO:0047465">
    <property type="term" value="F:N-acylglucosamine-6-phosphate 2-epimerase activity"/>
    <property type="evidence" value="ECO:0007669"/>
    <property type="project" value="UniProtKB-EC"/>
</dbReference>
<dbReference type="OrthoDB" id="9781704at2"/>
<dbReference type="FunFam" id="3.20.20.70:FF:000035">
    <property type="entry name" value="Putative N-acetylmannosamine-6-phosphate 2-epimerase"/>
    <property type="match status" value="1"/>
</dbReference>
<sequence length="230" mass="25249">MNKKTEVFSKIKGGLIVSCQALDNEPLYSSYIMSRMAYAAQLGGACGIRANSPEDIIKIKETVDLPVIGLYKNNFNDSEVYITPTEECVDALIESKPDIIAIDATNRLRPFGITLDEFFKKIRSKYPDMIFMGDCSCLEDGIHAEELGFDLVGTTLCGYTKDTQDTELPNISLMKQLTSTLKIPVIAEGGIWSPEELKAAIDSGVHAAVVGTAITRPMEITKRFVNAIKV</sequence>
<evidence type="ECO:0000313" key="9">
    <source>
        <dbReference type="Proteomes" id="UP000198806"/>
    </source>
</evidence>
<proteinExistence type="inferred from homology"/>
<dbReference type="NCBIfam" id="NF002231">
    <property type="entry name" value="PRK01130.1"/>
    <property type="match status" value="1"/>
</dbReference>
<dbReference type="PANTHER" id="PTHR36204:SF1">
    <property type="entry name" value="N-ACETYLMANNOSAMINE-6-PHOSPHATE 2-EPIMERASE-RELATED"/>
    <property type="match status" value="1"/>
</dbReference>
<dbReference type="HAMAP" id="MF_01235">
    <property type="entry name" value="ManNAc6P_epimer"/>
    <property type="match status" value="1"/>
</dbReference>
<gene>
    <name evidence="7" type="primary">nanE</name>
    <name evidence="8" type="ORF">SAMN04489757_11085</name>
</gene>
<evidence type="ECO:0000256" key="3">
    <source>
        <dbReference type="ARBA" id="ARBA00005081"/>
    </source>
</evidence>
<dbReference type="EMBL" id="FOWD01000010">
    <property type="protein sequence ID" value="SFO13727.1"/>
    <property type="molecule type" value="Genomic_DNA"/>
</dbReference>
<dbReference type="InterPro" id="IPR007260">
    <property type="entry name" value="NanE"/>
</dbReference>
<accession>A0A1I5EQH1</accession>
<organism evidence="8 9">
    <name type="scientific">Anaerocolumna aminovalerica</name>
    <dbReference type="NCBI Taxonomy" id="1527"/>
    <lineage>
        <taxon>Bacteria</taxon>
        <taxon>Bacillati</taxon>
        <taxon>Bacillota</taxon>
        <taxon>Clostridia</taxon>
        <taxon>Lachnospirales</taxon>
        <taxon>Lachnospiraceae</taxon>
        <taxon>Anaerocolumna</taxon>
    </lineage>
</organism>
<evidence type="ECO:0000313" key="8">
    <source>
        <dbReference type="EMBL" id="SFO13727.1"/>
    </source>
</evidence>
<keyword evidence="6 7" id="KW-0119">Carbohydrate metabolism</keyword>
<dbReference type="AlphaFoldDB" id="A0A1I5EQH1"/>
<dbReference type="GO" id="GO:0005975">
    <property type="term" value="P:carbohydrate metabolic process"/>
    <property type="evidence" value="ECO:0007669"/>
    <property type="project" value="UniProtKB-UniRule"/>
</dbReference>
<dbReference type="GO" id="GO:0019262">
    <property type="term" value="P:N-acetylneuraminate catabolic process"/>
    <property type="evidence" value="ECO:0007669"/>
    <property type="project" value="UniProtKB-UniRule"/>
</dbReference>
<evidence type="ECO:0000256" key="5">
    <source>
        <dbReference type="ARBA" id="ARBA00023235"/>
    </source>
</evidence>
<dbReference type="SUPFAM" id="SSF51366">
    <property type="entry name" value="Ribulose-phoshate binding barrel"/>
    <property type="match status" value="1"/>
</dbReference>
<dbReference type="EC" id="5.1.3.9" evidence="7"/>
<comment type="function">
    <text evidence="2 7">Converts N-acetylmannosamine-6-phosphate (ManNAc-6-P) to N-acetylglucosamine-6-phosphate (GlcNAc-6-P).</text>
</comment>
<reference evidence="8 9" key="1">
    <citation type="submission" date="2016-10" db="EMBL/GenBank/DDBJ databases">
        <authorList>
            <person name="de Groot N.N."/>
        </authorList>
    </citation>
    <scope>NUCLEOTIDE SEQUENCE [LARGE SCALE GENOMIC DNA]</scope>
    <source>
        <strain evidence="8 9">DSM 1283</strain>
    </source>
</reference>
<dbReference type="PANTHER" id="PTHR36204">
    <property type="entry name" value="N-ACETYLMANNOSAMINE-6-PHOSPHATE 2-EPIMERASE-RELATED"/>
    <property type="match status" value="1"/>
</dbReference>
<comment type="catalytic activity">
    <reaction evidence="1 7">
        <text>an N-acyl-D-glucosamine 6-phosphate = an N-acyl-D-mannosamine 6-phosphate</text>
        <dbReference type="Rhea" id="RHEA:23932"/>
        <dbReference type="ChEBI" id="CHEBI:57599"/>
        <dbReference type="ChEBI" id="CHEBI:57666"/>
        <dbReference type="EC" id="5.1.3.9"/>
    </reaction>
</comment>
<dbReference type="STRING" id="1527.SAMN04489757_11085"/>
<keyword evidence="9" id="KW-1185">Reference proteome</keyword>
<comment type="pathway">
    <text evidence="3 7">Amino-sugar metabolism; N-acetylneuraminate degradation; D-fructose 6-phosphate from N-acetylneuraminate: step 3/5.</text>
</comment>
<dbReference type="Pfam" id="PF04131">
    <property type="entry name" value="NanE"/>
    <property type="match status" value="1"/>
</dbReference>
<protein>
    <recommendedName>
        <fullName evidence="7">Putative N-acetylmannosamine-6-phosphate 2-epimerase</fullName>
        <ecNumber evidence="7">5.1.3.9</ecNumber>
    </recommendedName>
    <alternativeName>
        <fullName evidence="7">ManNAc-6-P epimerase</fullName>
    </alternativeName>
</protein>
<dbReference type="CDD" id="cd04729">
    <property type="entry name" value="NanE"/>
    <property type="match status" value="1"/>
</dbReference>
<evidence type="ECO:0000256" key="7">
    <source>
        <dbReference type="HAMAP-Rule" id="MF_01235"/>
    </source>
</evidence>